<comment type="similarity">
    <text evidence="11">Belongs to the TRM5 / TYW2 family.</text>
</comment>
<sequence>MSSNSKIPIAPVGVRGMRDLDRTKFSLNVILPVLKVREEKLSKISNILKQYFLKLENFKPVQAQDAVTKCVYFNPEKITQWNEFSEKDKSILQEHNIDHTSFSLQSVQLSYDNFKIDTIFKAVLPENEETVSGFSQIGHIIHLNLREHLHEYRHLIGQVLLDKIKTCKTVVNKSNIIDNTYRNFKMEVVAGTEDYFVTVKENRCNFQFDFSKVYWNPRLGKEHERILSFLNPNDVLFDVFCGVGPFAVPAARRKCTVFANDLNPDSFKWLNHNAKHNKVNMNIFRSYNLDGKDFICDIFQKFISNICDGTEKLKEGAKIHVTMNLPAMAVEFLKHFNGLLRNKENTVHVEIIAYVYCFAIGDDPASVAKKMVSDNIGRDISTSILDVFNVRNVSPKKEMMRATIRLNDVIFNELQEPPTKKILQQCFTQFALDQVFLSFNGGKDCTVLLDITINVLKEIYKQDDIAKRLKVVYMRTKGPFREIESYTSIGSTQNTNPNPSLECRTNGHITYLPAWCLSDAALERAGRFTPSNGAAAENKFNNSNGSDTSS</sequence>
<evidence type="ECO:0000256" key="3">
    <source>
        <dbReference type="ARBA" id="ARBA00022603"/>
    </source>
</evidence>
<dbReference type="PROSITE" id="PS51684">
    <property type="entry name" value="SAM_MT_TRM5_TYW2"/>
    <property type="match status" value="1"/>
</dbReference>
<comment type="subunit">
    <text evidence="11">Monomer.</text>
</comment>
<dbReference type="GO" id="GO:0052906">
    <property type="term" value="F:tRNA (guanine(37)-N1)-methyltransferase activity"/>
    <property type="evidence" value="ECO:0007669"/>
    <property type="project" value="UniProtKB-UniRule"/>
</dbReference>
<keyword evidence="5 11" id="KW-0949">S-adenosyl-L-methionine</keyword>
<keyword evidence="7 11" id="KW-0496">Mitochondrion</keyword>
<evidence type="ECO:0000256" key="7">
    <source>
        <dbReference type="ARBA" id="ARBA00023128"/>
    </source>
</evidence>
<comment type="similarity">
    <text evidence="1">Belongs to the class I-like SAM-binding methyltransferase superfamily. TRM5/TYW2 family.</text>
</comment>
<dbReference type="InterPro" id="IPR025792">
    <property type="entry name" value="tRNA_Gua_MeTrfase_euk"/>
</dbReference>
<feature type="binding site" evidence="11">
    <location>
        <begin position="261"/>
        <end position="262"/>
    </location>
    <ligand>
        <name>S-adenosyl-L-methionine</name>
        <dbReference type="ChEBI" id="CHEBI:59789"/>
    </ligand>
</feature>
<comment type="function">
    <text evidence="11">Specifically methylates the N1 position of guanosine-37 in various cytoplasmic and mitochondrial tRNAs. Methylation is not dependent on the nature of the nucleoside 5' of the target nucleoside. This is the first step in the biosynthesis of wybutosine (yW), a modified base adjacent to the anticodon of tRNAs and required for accurate decoding.</text>
</comment>
<comment type="catalytic activity">
    <reaction evidence="10 11">
        <text>guanosine(37) in tRNA + S-adenosyl-L-methionine = N(1)-methylguanosine(37) in tRNA + S-adenosyl-L-homocysteine + H(+)</text>
        <dbReference type="Rhea" id="RHEA:36899"/>
        <dbReference type="Rhea" id="RHEA-COMP:10145"/>
        <dbReference type="Rhea" id="RHEA-COMP:10147"/>
        <dbReference type="ChEBI" id="CHEBI:15378"/>
        <dbReference type="ChEBI" id="CHEBI:57856"/>
        <dbReference type="ChEBI" id="CHEBI:59789"/>
        <dbReference type="ChEBI" id="CHEBI:73542"/>
        <dbReference type="ChEBI" id="CHEBI:74269"/>
        <dbReference type="EC" id="2.1.1.228"/>
    </reaction>
</comment>
<feature type="binding site" evidence="11">
    <location>
        <begin position="290"/>
        <end position="291"/>
    </location>
    <ligand>
        <name>S-adenosyl-L-methionine</name>
        <dbReference type="ChEBI" id="CHEBI:59789"/>
    </ligand>
</feature>
<evidence type="ECO:0000256" key="9">
    <source>
        <dbReference type="ARBA" id="ARBA00045951"/>
    </source>
</evidence>
<reference evidence="13 14" key="1">
    <citation type="submission" date="2017-07" db="EMBL/GenBank/DDBJ databases">
        <authorList>
            <person name="Talla V."/>
            <person name="Backstrom N."/>
        </authorList>
    </citation>
    <scope>NUCLEOTIDE SEQUENCE [LARGE SCALE GENOMIC DNA]</scope>
</reference>
<keyword evidence="14" id="KW-1185">Reference proteome</keyword>
<dbReference type="EMBL" id="FZQP02006929">
    <property type="protein sequence ID" value="VVD05091.1"/>
    <property type="molecule type" value="Genomic_DNA"/>
</dbReference>
<keyword evidence="8 11" id="KW-0539">Nucleus</keyword>
<evidence type="ECO:0000256" key="8">
    <source>
        <dbReference type="ARBA" id="ARBA00023242"/>
    </source>
</evidence>
<dbReference type="InterPro" id="IPR030382">
    <property type="entry name" value="MeTrfase_TRM5/TYW2"/>
</dbReference>
<dbReference type="PANTHER" id="PTHR23245">
    <property type="entry name" value="TRNA METHYLTRANSFERASE"/>
    <property type="match status" value="1"/>
</dbReference>
<evidence type="ECO:0000256" key="1">
    <source>
        <dbReference type="ARBA" id="ARBA00009775"/>
    </source>
</evidence>
<dbReference type="InterPro" id="IPR014729">
    <property type="entry name" value="Rossmann-like_a/b/a_fold"/>
</dbReference>
<protein>
    <recommendedName>
        <fullName evidence="11">tRNA (guanine(37)-N1)-methyltransferase</fullName>
        <ecNumber evidence="11">2.1.1.228</ecNumber>
    </recommendedName>
    <alternativeName>
        <fullName evidence="11">M1G-methyltransferase</fullName>
    </alternativeName>
    <alternativeName>
        <fullName evidence="11">tRNA [GM37] methyltransferase</fullName>
    </alternativeName>
    <alternativeName>
        <fullName evidence="11">tRNA methyltransferase 5 homolog</fullName>
    </alternativeName>
</protein>
<dbReference type="Gene3D" id="3.30.300.110">
    <property type="entry name" value="Met-10+ protein-like domains"/>
    <property type="match status" value="1"/>
</dbReference>
<dbReference type="GO" id="GO:0005759">
    <property type="term" value="C:mitochondrial matrix"/>
    <property type="evidence" value="ECO:0007669"/>
    <property type="project" value="UniProtKB-SubCell"/>
</dbReference>
<dbReference type="PANTHER" id="PTHR23245:SF36">
    <property type="entry name" value="TRNA (GUANINE(37)-N1)-METHYLTRANSFERASE"/>
    <property type="match status" value="1"/>
</dbReference>
<evidence type="ECO:0000256" key="6">
    <source>
        <dbReference type="ARBA" id="ARBA00022694"/>
    </source>
</evidence>
<dbReference type="SUPFAM" id="SSF52402">
    <property type="entry name" value="Adenine nucleotide alpha hydrolases-like"/>
    <property type="match status" value="1"/>
</dbReference>
<evidence type="ECO:0000256" key="10">
    <source>
        <dbReference type="ARBA" id="ARBA00047783"/>
    </source>
</evidence>
<feature type="binding site" evidence="11">
    <location>
        <position position="223"/>
    </location>
    <ligand>
        <name>S-adenosyl-L-methionine</name>
        <dbReference type="ChEBI" id="CHEBI:59789"/>
    </ligand>
</feature>
<organism evidence="13 14">
    <name type="scientific">Leptidea sinapis</name>
    <dbReference type="NCBI Taxonomy" id="189913"/>
    <lineage>
        <taxon>Eukaryota</taxon>
        <taxon>Metazoa</taxon>
        <taxon>Ecdysozoa</taxon>
        <taxon>Arthropoda</taxon>
        <taxon>Hexapoda</taxon>
        <taxon>Insecta</taxon>
        <taxon>Pterygota</taxon>
        <taxon>Neoptera</taxon>
        <taxon>Endopterygota</taxon>
        <taxon>Lepidoptera</taxon>
        <taxon>Glossata</taxon>
        <taxon>Ditrysia</taxon>
        <taxon>Papilionoidea</taxon>
        <taxon>Pieridae</taxon>
        <taxon>Dismorphiinae</taxon>
        <taxon>Leptidea</taxon>
    </lineage>
</organism>
<dbReference type="GO" id="GO:0005634">
    <property type="term" value="C:nucleus"/>
    <property type="evidence" value="ECO:0007669"/>
    <property type="project" value="UniProtKB-SubCell"/>
</dbReference>
<feature type="domain" description="SAM-dependent methyltransferase TRM5/TYW2-type" evidence="12">
    <location>
        <begin position="134"/>
        <end position="408"/>
    </location>
</feature>
<feature type="binding site" evidence="11">
    <location>
        <position position="324"/>
    </location>
    <ligand>
        <name>S-adenosyl-L-methionine</name>
        <dbReference type="ChEBI" id="CHEBI:59789"/>
    </ligand>
</feature>
<proteinExistence type="inferred from homology"/>
<comment type="subcellular location">
    <subcellularLocation>
        <location evidence="11">Mitochondrion matrix</location>
    </subcellularLocation>
    <subcellularLocation>
        <location evidence="11">Nucleus</location>
    </subcellularLocation>
    <subcellularLocation>
        <location evidence="11">Cytoplasm</location>
    </subcellularLocation>
    <text evidence="11">Predominantly in the mitochondria and in the nucleus.</text>
</comment>
<dbReference type="EC" id="2.1.1.228" evidence="11"/>
<dbReference type="Gene3D" id="3.40.50.620">
    <property type="entry name" value="HUPs"/>
    <property type="match status" value="2"/>
</dbReference>
<evidence type="ECO:0000313" key="13">
    <source>
        <dbReference type="EMBL" id="VVD05091.1"/>
    </source>
</evidence>
<dbReference type="GO" id="GO:0070901">
    <property type="term" value="P:mitochondrial tRNA methylation"/>
    <property type="evidence" value="ECO:0007669"/>
    <property type="project" value="TreeGrafter"/>
</dbReference>
<evidence type="ECO:0000256" key="2">
    <source>
        <dbReference type="ARBA" id="ARBA00022490"/>
    </source>
</evidence>
<evidence type="ECO:0000256" key="11">
    <source>
        <dbReference type="HAMAP-Rule" id="MF_03152"/>
    </source>
</evidence>
<dbReference type="InterPro" id="IPR029063">
    <property type="entry name" value="SAM-dependent_MTases_sf"/>
</dbReference>
<keyword evidence="3 11" id="KW-0489">Methyltransferase</keyword>
<keyword evidence="4 11" id="KW-0808">Transferase</keyword>
<dbReference type="Gene3D" id="3.40.50.150">
    <property type="entry name" value="Vaccinia Virus protein VP39"/>
    <property type="match status" value="1"/>
</dbReference>
<dbReference type="Pfam" id="PF02475">
    <property type="entry name" value="TRM5-TYW2_MTfase"/>
    <property type="match status" value="1"/>
</dbReference>
<evidence type="ECO:0000313" key="14">
    <source>
        <dbReference type="Proteomes" id="UP000324832"/>
    </source>
</evidence>
<dbReference type="Pfam" id="PF25133">
    <property type="entry name" value="TYW2_N_2"/>
    <property type="match status" value="1"/>
</dbReference>
<dbReference type="FunFam" id="3.30.300.110:FF:000001">
    <property type="entry name" value="tRNA (guanine(37)-N1)-methyltransferase"/>
    <property type="match status" value="1"/>
</dbReference>
<dbReference type="GO" id="GO:0002939">
    <property type="term" value="P:tRNA N1-guanine methylation"/>
    <property type="evidence" value="ECO:0007669"/>
    <property type="project" value="TreeGrafter"/>
</dbReference>
<keyword evidence="6 11" id="KW-0819">tRNA processing</keyword>
<dbReference type="AlphaFoldDB" id="A0A5E4R3J3"/>
<dbReference type="SUPFAM" id="SSF53335">
    <property type="entry name" value="S-adenosyl-L-methionine-dependent methyltransferases"/>
    <property type="match status" value="1"/>
</dbReference>
<dbReference type="InterPro" id="IPR056744">
    <property type="entry name" value="TRM5/TYW2-like_N"/>
</dbReference>
<accession>A0A5E4R3J3</accession>
<dbReference type="Proteomes" id="UP000324832">
    <property type="component" value="Unassembled WGS sequence"/>
</dbReference>
<name>A0A5E4R3J3_9NEOP</name>
<dbReference type="HAMAP" id="MF_03152">
    <property type="entry name" value="TRM5"/>
    <property type="match status" value="1"/>
</dbReference>
<comment type="function">
    <text evidence="9">Involved in mitochondrial tRNA methylation. Specifically methylates the N1 position of guanosine-37 in various tRNAs. Methylation is not dependent on the nature of the nucleoside 5' of the target nucleoside. This is the first step in the biosynthesis of wybutosine (yW), a modified base adjacent to the anticodon of tRNAs and required for accurate decoding.</text>
</comment>
<evidence type="ECO:0000259" key="12">
    <source>
        <dbReference type="PROSITE" id="PS51684"/>
    </source>
</evidence>
<gene>
    <name evidence="13" type="ORF">LSINAPIS_LOCUS14704</name>
</gene>
<evidence type="ECO:0000256" key="4">
    <source>
        <dbReference type="ARBA" id="ARBA00022679"/>
    </source>
</evidence>
<dbReference type="InterPro" id="IPR056743">
    <property type="entry name" value="TRM5-TYW2-like_MTfase"/>
</dbReference>
<keyword evidence="2 11" id="KW-0963">Cytoplasm</keyword>
<evidence type="ECO:0000256" key="5">
    <source>
        <dbReference type="ARBA" id="ARBA00022691"/>
    </source>
</evidence>